<protein>
    <submittedName>
        <fullName evidence="2">Uncharacterized protein</fullName>
    </submittedName>
</protein>
<feature type="region of interest" description="Disordered" evidence="1">
    <location>
        <begin position="404"/>
        <end position="429"/>
    </location>
</feature>
<evidence type="ECO:0000256" key="1">
    <source>
        <dbReference type="SAM" id="MobiDB-lite"/>
    </source>
</evidence>
<evidence type="ECO:0000313" key="3">
    <source>
        <dbReference type="Proteomes" id="UP000053558"/>
    </source>
</evidence>
<comment type="caution">
    <text evidence="2">The sequence shown here is derived from an EMBL/GenBank/DDBJ whole genome shotgun (WGS) entry which is preliminary data.</text>
</comment>
<evidence type="ECO:0000313" key="2">
    <source>
        <dbReference type="EMBL" id="EIW76766.1"/>
    </source>
</evidence>
<feature type="region of interest" description="Disordered" evidence="1">
    <location>
        <begin position="442"/>
        <end position="475"/>
    </location>
</feature>
<keyword evidence="3" id="KW-1185">Reference proteome</keyword>
<dbReference type="AlphaFoldDB" id="A0A5M3MCL3"/>
<dbReference type="Proteomes" id="UP000053558">
    <property type="component" value="Unassembled WGS sequence"/>
</dbReference>
<dbReference type="RefSeq" id="XP_007772930.1">
    <property type="nucleotide sequence ID" value="XM_007774740.1"/>
</dbReference>
<gene>
    <name evidence="2" type="ORF">CONPUDRAFT_76352</name>
</gene>
<dbReference type="KEGG" id="cput:CONPUDRAFT_76352"/>
<organism evidence="2 3">
    <name type="scientific">Coniophora puteana (strain RWD-64-598)</name>
    <name type="common">Brown rot fungus</name>
    <dbReference type="NCBI Taxonomy" id="741705"/>
    <lineage>
        <taxon>Eukaryota</taxon>
        <taxon>Fungi</taxon>
        <taxon>Dikarya</taxon>
        <taxon>Basidiomycota</taxon>
        <taxon>Agaricomycotina</taxon>
        <taxon>Agaricomycetes</taxon>
        <taxon>Agaricomycetidae</taxon>
        <taxon>Boletales</taxon>
        <taxon>Coniophorineae</taxon>
        <taxon>Coniophoraceae</taxon>
        <taxon>Coniophora</taxon>
    </lineage>
</organism>
<dbReference type="EMBL" id="JH711585">
    <property type="protein sequence ID" value="EIW76766.1"/>
    <property type="molecule type" value="Genomic_DNA"/>
</dbReference>
<name>A0A5M3MCL3_CONPW</name>
<sequence>MTSRKRRSPSIMSVTKLPWSVSDVFQVTVLAVATPDLVKEAVVFRISYGNGGRFVGLIRPLPPSHMSLGPQRMIFLFMHFANLRADSIRGSDTRGSASNKLCEVKGEVKGEVIGRGRIVGNDKSAICTKKVHCENKDEVAIHRDADHTKEAATEDEARSEATSTMDQLKFGPNIRCAEVCHVNRNTFKPLKQLENTSTVIHNPRTPTWPKTTQPLSPSHITAYSSRKCLAIASPSHCEEHRESKRLTQPQTCINTDALLSQMQIQAQLEALRQLQPATEAPTNSEMEHNHADEYQGNWTTERDNKLVPTAAGQLIVPPSMDRPVQLTHEDAVDSIKLCCLFDNSRLLIFWVIRPEFVVVYVDVNTNTNTVHVSVMQTNAMHEDWDTRFPATSMSSTDKMIEDDTIESDEEEPTLPRKKQATGGPSATYPVALSSIHGISGSTSCRKVKQEPKDGHVTANLDVPAEKRSKKDQKRK</sequence>
<reference evidence="3" key="1">
    <citation type="journal article" date="2012" name="Science">
        <title>The Paleozoic origin of enzymatic lignin decomposition reconstructed from 31 fungal genomes.</title>
        <authorList>
            <person name="Floudas D."/>
            <person name="Binder M."/>
            <person name="Riley R."/>
            <person name="Barry K."/>
            <person name="Blanchette R.A."/>
            <person name="Henrissat B."/>
            <person name="Martinez A.T."/>
            <person name="Otillar R."/>
            <person name="Spatafora J.W."/>
            <person name="Yadav J.S."/>
            <person name="Aerts A."/>
            <person name="Benoit I."/>
            <person name="Boyd A."/>
            <person name="Carlson A."/>
            <person name="Copeland A."/>
            <person name="Coutinho P.M."/>
            <person name="de Vries R.P."/>
            <person name="Ferreira P."/>
            <person name="Findley K."/>
            <person name="Foster B."/>
            <person name="Gaskell J."/>
            <person name="Glotzer D."/>
            <person name="Gorecki P."/>
            <person name="Heitman J."/>
            <person name="Hesse C."/>
            <person name="Hori C."/>
            <person name="Igarashi K."/>
            <person name="Jurgens J.A."/>
            <person name="Kallen N."/>
            <person name="Kersten P."/>
            <person name="Kohler A."/>
            <person name="Kuees U."/>
            <person name="Kumar T.K.A."/>
            <person name="Kuo A."/>
            <person name="LaButti K."/>
            <person name="Larrondo L.F."/>
            <person name="Lindquist E."/>
            <person name="Ling A."/>
            <person name="Lombard V."/>
            <person name="Lucas S."/>
            <person name="Lundell T."/>
            <person name="Martin R."/>
            <person name="McLaughlin D.J."/>
            <person name="Morgenstern I."/>
            <person name="Morin E."/>
            <person name="Murat C."/>
            <person name="Nagy L.G."/>
            <person name="Nolan M."/>
            <person name="Ohm R.A."/>
            <person name="Patyshakuliyeva A."/>
            <person name="Rokas A."/>
            <person name="Ruiz-Duenas F.J."/>
            <person name="Sabat G."/>
            <person name="Salamov A."/>
            <person name="Samejima M."/>
            <person name="Schmutz J."/>
            <person name="Slot J.C."/>
            <person name="St John F."/>
            <person name="Stenlid J."/>
            <person name="Sun H."/>
            <person name="Sun S."/>
            <person name="Syed K."/>
            <person name="Tsang A."/>
            <person name="Wiebenga A."/>
            <person name="Young D."/>
            <person name="Pisabarro A."/>
            <person name="Eastwood D.C."/>
            <person name="Martin F."/>
            <person name="Cullen D."/>
            <person name="Grigoriev I.V."/>
            <person name="Hibbett D.S."/>
        </authorList>
    </citation>
    <scope>NUCLEOTIDE SEQUENCE [LARGE SCALE GENOMIC DNA]</scope>
    <source>
        <strain evidence="3">RWD-64-598 SS2</strain>
    </source>
</reference>
<proteinExistence type="predicted"/>
<accession>A0A5M3MCL3</accession>
<dbReference type="GeneID" id="19209491"/>